<reference evidence="2" key="1">
    <citation type="submission" date="2016-11" db="UniProtKB">
        <authorList>
            <consortium name="WormBaseParasite"/>
        </authorList>
    </citation>
    <scope>IDENTIFICATION</scope>
</reference>
<sequence length="97" mass="10745">MSLGTIVEEGRQQRRPVKMSEKLSKCIIEARCTDNVLFSGAAAMGTVVLILQSFPVVMNNWVFLTEPRPINKTNENGEQMVLLIVLIVIGKIQKCGV</sequence>
<accession>A0A1I7X8P0</accession>
<dbReference type="AlphaFoldDB" id="A0A1I7X8P0"/>
<proteinExistence type="predicted"/>
<dbReference type="WBParaSite" id="Hba_13945">
    <property type="protein sequence ID" value="Hba_13945"/>
    <property type="gene ID" value="Hba_13945"/>
</dbReference>
<dbReference type="Proteomes" id="UP000095283">
    <property type="component" value="Unplaced"/>
</dbReference>
<name>A0A1I7X8P0_HETBA</name>
<evidence type="ECO:0000313" key="2">
    <source>
        <dbReference type="WBParaSite" id="Hba_13945"/>
    </source>
</evidence>
<protein>
    <submittedName>
        <fullName evidence="2">CNNM transmembrane domain-containing protein</fullName>
    </submittedName>
</protein>
<organism evidence="1 2">
    <name type="scientific">Heterorhabditis bacteriophora</name>
    <name type="common">Entomopathogenic nematode worm</name>
    <dbReference type="NCBI Taxonomy" id="37862"/>
    <lineage>
        <taxon>Eukaryota</taxon>
        <taxon>Metazoa</taxon>
        <taxon>Ecdysozoa</taxon>
        <taxon>Nematoda</taxon>
        <taxon>Chromadorea</taxon>
        <taxon>Rhabditida</taxon>
        <taxon>Rhabditina</taxon>
        <taxon>Rhabditomorpha</taxon>
        <taxon>Strongyloidea</taxon>
        <taxon>Heterorhabditidae</taxon>
        <taxon>Heterorhabditis</taxon>
    </lineage>
</organism>
<evidence type="ECO:0000313" key="1">
    <source>
        <dbReference type="Proteomes" id="UP000095283"/>
    </source>
</evidence>
<keyword evidence="1" id="KW-1185">Reference proteome</keyword>